<proteinExistence type="predicted"/>
<reference evidence="6 7" key="1">
    <citation type="submission" date="2016-10" db="EMBL/GenBank/DDBJ databases">
        <authorList>
            <person name="de Groot N.N."/>
        </authorList>
    </citation>
    <scope>NUCLEOTIDE SEQUENCE [LARGE SCALE GENOMIC DNA]</scope>
    <source>
        <strain evidence="6 7">U95</strain>
    </source>
</reference>
<dbReference type="GO" id="GO:0016740">
    <property type="term" value="F:transferase activity"/>
    <property type="evidence" value="ECO:0007669"/>
    <property type="project" value="UniProtKB-KW"/>
</dbReference>
<comment type="subunit">
    <text evidence="2">Homodimer.</text>
</comment>
<dbReference type="InterPro" id="IPR050214">
    <property type="entry name" value="Cys_Synth/Cystath_Beta-Synth"/>
</dbReference>
<dbReference type="InterPro" id="IPR036052">
    <property type="entry name" value="TrpB-like_PALP_sf"/>
</dbReference>
<evidence type="ECO:0000256" key="3">
    <source>
        <dbReference type="ARBA" id="ARBA00022679"/>
    </source>
</evidence>
<dbReference type="EMBL" id="FMWG01000004">
    <property type="protein sequence ID" value="SCZ61149.1"/>
    <property type="molecule type" value="Genomic_DNA"/>
</dbReference>
<dbReference type="CDD" id="cd01561">
    <property type="entry name" value="CBS_like"/>
    <property type="match status" value="1"/>
</dbReference>
<evidence type="ECO:0000256" key="4">
    <source>
        <dbReference type="ARBA" id="ARBA00022898"/>
    </source>
</evidence>
<keyword evidence="4" id="KW-0663">Pyridoxal phosphate</keyword>
<keyword evidence="3" id="KW-0808">Transferase</keyword>
<dbReference type="SUPFAM" id="SSF53686">
    <property type="entry name" value="Tryptophan synthase beta subunit-like PLP-dependent enzymes"/>
    <property type="match status" value="1"/>
</dbReference>
<dbReference type="InterPro" id="IPR023927">
    <property type="entry name" value="SbnA"/>
</dbReference>
<evidence type="ECO:0000256" key="2">
    <source>
        <dbReference type="ARBA" id="ARBA00011738"/>
    </source>
</evidence>
<protein>
    <submittedName>
        <fullName evidence="6">Cysteine synthase A</fullName>
    </submittedName>
</protein>
<dbReference type="PANTHER" id="PTHR10314">
    <property type="entry name" value="CYSTATHIONINE BETA-SYNTHASE"/>
    <property type="match status" value="1"/>
</dbReference>
<dbReference type="STRING" id="1156985.SAMN04488118_104205"/>
<dbReference type="Proteomes" id="UP000198767">
    <property type="component" value="Unassembled WGS sequence"/>
</dbReference>
<dbReference type="InterPro" id="IPR001926">
    <property type="entry name" value="TrpB-like_PALP"/>
</dbReference>
<sequence length="329" mass="35585">MTYLVSDLLTDRAFVEVHGLCAARVFLKIEALNPAGSIKIKAARGMISALVQAGRIGPNTRLIESSSGNLGVALAMICAEKSIPFTCVIDPNTAESNRKTIEALGAEVVVVCNKDENGGYLGSRISYIKERVSREPNTIWLNQYANPANPGEHVRTTARAISEGFAQIDYLFVGAGTTGTLMGCRDFFIDHRPDTKIVAVDSVGSVTFGFPAGKRHIPGLGTSRRPEVFDPHGLHAVEMIEEQKAVHMCRWLARTHGLLAGGSTGTVLAGIYEWQDRLTPDDVIVSISPDLGDRYLDTIYNDAWVTQRFGADALSSDLTSNTFKNSEAA</sequence>
<organism evidence="6 7">
    <name type="scientific">Epibacterium ulvae</name>
    <dbReference type="NCBI Taxonomy" id="1156985"/>
    <lineage>
        <taxon>Bacteria</taxon>
        <taxon>Pseudomonadati</taxon>
        <taxon>Pseudomonadota</taxon>
        <taxon>Alphaproteobacteria</taxon>
        <taxon>Rhodobacterales</taxon>
        <taxon>Roseobacteraceae</taxon>
        <taxon>Epibacterium</taxon>
    </lineage>
</organism>
<dbReference type="AlphaFoldDB" id="A0A1G5QIZ5"/>
<accession>A0A1G5QIZ5</accession>
<dbReference type="GO" id="GO:1901605">
    <property type="term" value="P:alpha-amino acid metabolic process"/>
    <property type="evidence" value="ECO:0007669"/>
    <property type="project" value="UniProtKB-ARBA"/>
</dbReference>
<name>A0A1G5QIZ5_9RHOB</name>
<comment type="cofactor">
    <cofactor evidence="1">
        <name>pyridoxal 5'-phosphate</name>
        <dbReference type="ChEBI" id="CHEBI:597326"/>
    </cofactor>
</comment>
<dbReference type="Pfam" id="PF00291">
    <property type="entry name" value="PALP"/>
    <property type="match status" value="1"/>
</dbReference>
<feature type="domain" description="Tryptophan synthase beta chain-like PALP" evidence="5">
    <location>
        <begin position="22"/>
        <end position="290"/>
    </location>
</feature>
<keyword evidence="7" id="KW-1185">Reference proteome</keyword>
<dbReference type="Gene3D" id="3.40.50.1100">
    <property type="match status" value="2"/>
</dbReference>
<gene>
    <name evidence="6" type="ORF">SAMN04488118_104205</name>
</gene>
<evidence type="ECO:0000313" key="7">
    <source>
        <dbReference type="Proteomes" id="UP000198767"/>
    </source>
</evidence>
<dbReference type="RefSeq" id="WP_198511985.1">
    <property type="nucleotide sequence ID" value="NZ_FMWG01000004.1"/>
</dbReference>
<evidence type="ECO:0000259" key="5">
    <source>
        <dbReference type="Pfam" id="PF00291"/>
    </source>
</evidence>
<dbReference type="NCBIfam" id="TIGR03945">
    <property type="entry name" value="PLP_SbnA_fam"/>
    <property type="match status" value="1"/>
</dbReference>
<evidence type="ECO:0000313" key="6">
    <source>
        <dbReference type="EMBL" id="SCZ61149.1"/>
    </source>
</evidence>
<evidence type="ECO:0000256" key="1">
    <source>
        <dbReference type="ARBA" id="ARBA00001933"/>
    </source>
</evidence>